<accession>A0A8S3SLW5</accession>
<comment type="caution">
    <text evidence="3">The sequence shown here is derived from an EMBL/GenBank/DDBJ whole genome shotgun (WGS) entry which is preliminary data.</text>
</comment>
<keyword evidence="2" id="KW-1133">Transmembrane helix</keyword>
<keyword evidence="2" id="KW-0812">Transmembrane</keyword>
<dbReference type="Proteomes" id="UP000683360">
    <property type="component" value="Unassembled WGS sequence"/>
</dbReference>
<organism evidence="3 4">
    <name type="scientific">Mytilus edulis</name>
    <name type="common">Blue mussel</name>
    <dbReference type="NCBI Taxonomy" id="6550"/>
    <lineage>
        <taxon>Eukaryota</taxon>
        <taxon>Metazoa</taxon>
        <taxon>Spiralia</taxon>
        <taxon>Lophotrochozoa</taxon>
        <taxon>Mollusca</taxon>
        <taxon>Bivalvia</taxon>
        <taxon>Autobranchia</taxon>
        <taxon>Pteriomorphia</taxon>
        <taxon>Mytilida</taxon>
        <taxon>Mytiloidea</taxon>
        <taxon>Mytilidae</taxon>
        <taxon>Mytilinae</taxon>
        <taxon>Mytilus</taxon>
    </lineage>
</organism>
<name>A0A8S3SLW5_MYTED</name>
<dbReference type="OrthoDB" id="6194322at2759"/>
<gene>
    <name evidence="3" type="ORF">MEDL_32556</name>
</gene>
<dbReference type="AlphaFoldDB" id="A0A8S3SLW5"/>
<sequence length="158" mass="17635">MIIVGFIVVSVTLLAFLLVALRICVPLTCIYLKYKVSCKKRDQSTDHTNTTHPNEPENNPPRGETHEYDEVDDRFLNRESSVNDEFDVRSSGSSTVGSGICGVDSDGYLNPYHALKSIEITIDQGPSSEQSRTETSFIQAQENIVVFNSQNKYSKIVN</sequence>
<keyword evidence="4" id="KW-1185">Reference proteome</keyword>
<protein>
    <submittedName>
        <fullName evidence="3">Uncharacterized protein</fullName>
    </submittedName>
</protein>
<feature type="transmembrane region" description="Helical" evidence="2">
    <location>
        <begin position="6"/>
        <end position="32"/>
    </location>
</feature>
<evidence type="ECO:0000256" key="1">
    <source>
        <dbReference type="SAM" id="MobiDB-lite"/>
    </source>
</evidence>
<evidence type="ECO:0000313" key="3">
    <source>
        <dbReference type="EMBL" id="CAG2218977.1"/>
    </source>
</evidence>
<evidence type="ECO:0000256" key="2">
    <source>
        <dbReference type="SAM" id="Phobius"/>
    </source>
</evidence>
<feature type="region of interest" description="Disordered" evidence="1">
    <location>
        <begin position="42"/>
        <end position="70"/>
    </location>
</feature>
<feature type="compositionally biased region" description="Low complexity" evidence="1">
    <location>
        <begin position="47"/>
        <end position="61"/>
    </location>
</feature>
<dbReference type="EMBL" id="CAJPWZ010001619">
    <property type="protein sequence ID" value="CAG2218977.1"/>
    <property type="molecule type" value="Genomic_DNA"/>
</dbReference>
<evidence type="ECO:0000313" key="4">
    <source>
        <dbReference type="Proteomes" id="UP000683360"/>
    </source>
</evidence>
<proteinExistence type="predicted"/>
<keyword evidence="2" id="KW-0472">Membrane</keyword>
<reference evidence="3" key="1">
    <citation type="submission" date="2021-03" db="EMBL/GenBank/DDBJ databases">
        <authorList>
            <person name="Bekaert M."/>
        </authorList>
    </citation>
    <scope>NUCLEOTIDE SEQUENCE</scope>
</reference>